<dbReference type="Proteomes" id="UP000514716">
    <property type="component" value="Chromosome"/>
</dbReference>
<gene>
    <name evidence="6" type="ORF">H1Q58_08125</name>
</gene>
<dbReference type="PROSITE" id="PS51898">
    <property type="entry name" value="TYR_RECOMBINASE"/>
    <property type="match status" value="1"/>
</dbReference>
<evidence type="ECO:0000256" key="4">
    <source>
        <dbReference type="SAM" id="MobiDB-lite"/>
    </source>
</evidence>
<evidence type="ECO:0000313" key="7">
    <source>
        <dbReference type="Proteomes" id="UP000514716"/>
    </source>
</evidence>
<feature type="domain" description="Tyr recombinase" evidence="5">
    <location>
        <begin position="131"/>
        <end position="303"/>
    </location>
</feature>
<comment type="similarity">
    <text evidence="1">Belongs to the 'phage' integrase family.</text>
</comment>
<keyword evidence="7" id="KW-1185">Reference proteome</keyword>
<dbReference type="PANTHER" id="PTHR30349">
    <property type="entry name" value="PHAGE INTEGRASE-RELATED"/>
    <property type="match status" value="1"/>
</dbReference>
<dbReference type="Pfam" id="PF00589">
    <property type="entry name" value="Phage_integrase"/>
    <property type="match status" value="1"/>
</dbReference>
<evidence type="ECO:0000313" key="6">
    <source>
        <dbReference type="EMBL" id="QMT18911.1"/>
    </source>
</evidence>
<evidence type="ECO:0000256" key="3">
    <source>
        <dbReference type="ARBA" id="ARBA00023172"/>
    </source>
</evidence>
<dbReference type="RefSeq" id="WP_182093362.1">
    <property type="nucleotide sequence ID" value="NZ_CP059540.1"/>
</dbReference>
<dbReference type="EMBL" id="CP059540">
    <property type="protein sequence ID" value="QMT18911.1"/>
    <property type="molecule type" value="Genomic_DNA"/>
</dbReference>
<dbReference type="SUPFAM" id="SSF56349">
    <property type="entry name" value="DNA breaking-rejoining enzymes"/>
    <property type="match status" value="1"/>
</dbReference>
<proteinExistence type="inferred from homology"/>
<reference evidence="6 7" key="1">
    <citation type="submission" date="2020-07" db="EMBL/GenBank/DDBJ databases">
        <title>Screening of a cold-adapted Planococcus bacterium producing protease in traditional shrimp paste and protease identification by genome sequencing.</title>
        <authorList>
            <person name="Gao R."/>
            <person name="Leng W."/>
            <person name="Chu Q."/>
            <person name="Wu X."/>
            <person name="Liu H."/>
            <person name="Li X."/>
        </authorList>
    </citation>
    <scope>NUCLEOTIDE SEQUENCE [LARGE SCALE GENOMIC DNA]</scope>
    <source>
        <strain evidence="6 7">XJ11</strain>
    </source>
</reference>
<name>A0A7D7MIK1_PLAMR</name>
<evidence type="ECO:0000259" key="5">
    <source>
        <dbReference type="PROSITE" id="PS51898"/>
    </source>
</evidence>
<dbReference type="KEGG" id="pdec:H1Q58_08125"/>
<dbReference type="Gene3D" id="1.10.443.10">
    <property type="entry name" value="Intergrase catalytic core"/>
    <property type="match status" value="1"/>
</dbReference>
<keyword evidence="2" id="KW-0238">DNA-binding</keyword>
<accession>A0A7D7MIK1</accession>
<evidence type="ECO:0000256" key="2">
    <source>
        <dbReference type="ARBA" id="ARBA00023125"/>
    </source>
</evidence>
<dbReference type="InterPro" id="IPR011010">
    <property type="entry name" value="DNA_brk_join_enz"/>
</dbReference>
<sequence length="303" mass="35109">MGRKKNDRFQIGNSSGHYGDSETLPKQKTHIEKKMEEIPKQYEGDIRRYKNYCCSTGQLIGAEAMLDYLYFSLTEQQVKKTTWERRLAAIRKYLSVIHKIDLKGQAGVAYELSGIRKMFQEDQYAHLTQVRGKSALNKKELMNMLDCLPIRAKAICLVNLVTANRPSEMVRLKISDFDLNNKCVHVYLKKQKRWHTKRLTPEVTHAIDVYIRAYHLRPDNYFVGRVYKNGRYESTAISEIGYYKALQQWTGLTGYNFRKSQVVAMHAAGADLPTIAKQTGHQSLETLIQHYLTVSEETIDKYL</sequence>
<dbReference type="GO" id="GO:0015074">
    <property type="term" value="P:DNA integration"/>
    <property type="evidence" value="ECO:0007669"/>
    <property type="project" value="InterPro"/>
</dbReference>
<protein>
    <submittedName>
        <fullName evidence="6">Tyrosine-type recombinase/integrase</fullName>
    </submittedName>
</protein>
<keyword evidence="3" id="KW-0233">DNA recombination</keyword>
<evidence type="ECO:0000256" key="1">
    <source>
        <dbReference type="ARBA" id="ARBA00008857"/>
    </source>
</evidence>
<dbReference type="GO" id="GO:0003677">
    <property type="term" value="F:DNA binding"/>
    <property type="evidence" value="ECO:0007669"/>
    <property type="project" value="UniProtKB-KW"/>
</dbReference>
<dbReference type="PANTHER" id="PTHR30349:SF41">
    <property type="entry name" value="INTEGRASE_RECOMBINASE PROTEIN MJ0367-RELATED"/>
    <property type="match status" value="1"/>
</dbReference>
<dbReference type="InterPro" id="IPR002104">
    <property type="entry name" value="Integrase_catalytic"/>
</dbReference>
<dbReference type="InterPro" id="IPR013762">
    <property type="entry name" value="Integrase-like_cat_sf"/>
</dbReference>
<dbReference type="GO" id="GO:0006310">
    <property type="term" value="P:DNA recombination"/>
    <property type="evidence" value="ECO:0007669"/>
    <property type="project" value="UniProtKB-KW"/>
</dbReference>
<dbReference type="InterPro" id="IPR050090">
    <property type="entry name" value="Tyrosine_recombinase_XerCD"/>
</dbReference>
<feature type="region of interest" description="Disordered" evidence="4">
    <location>
        <begin position="1"/>
        <end position="26"/>
    </location>
</feature>
<dbReference type="CDD" id="cd00397">
    <property type="entry name" value="DNA_BRE_C"/>
    <property type="match status" value="1"/>
</dbReference>
<dbReference type="AlphaFoldDB" id="A0A7D7MIK1"/>
<organism evidence="6 7">
    <name type="scientific">Planococcus maritimus</name>
    <dbReference type="NCBI Taxonomy" id="192421"/>
    <lineage>
        <taxon>Bacteria</taxon>
        <taxon>Bacillati</taxon>
        <taxon>Bacillota</taxon>
        <taxon>Bacilli</taxon>
        <taxon>Bacillales</taxon>
        <taxon>Caryophanaceae</taxon>
        <taxon>Planococcus</taxon>
    </lineage>
</organism>